<sequence length="816" mass="86086">MATTRGRLALTTLTAALAAGALCAASHPQEAVRVNAAAQRLMAQRTQLGLDANADFRLRASQTDELGQTHGHFQQMYKGVRVWGGDAITHVDREGNPLPLTNELKRNIFLNVTPSLASDEALAVANRDLAPQGPYAYAPTSELVVVPEMVDVVRPQGPRALDRELSATDVTRQVLRYTLAYHIHTELENDQDGIRHTDYLVNAHTGAILKKWDTLHTTAATGTGNSQYNGVISLPTNYTGSTYELRDMTRGSGGSFGNNVVTNMAHASTTSTATGTLYTDADNTWGDGANYVEGSSTTAANGETAAVDAMFGMVKSWDFYKNVFGRNGIDGNGTATYSRVHISNSYDNAFWSDSCFCMTYGDGSSFTTLTALDVAGHEMSHGVCARTANLTYSGESGGLNESNSDIFGTMIEFYARGGSGSTIGSTGGNWTIGEQLSATPLRYMYKPSLDGSSPDAWSSTVGNLDVHYSSGPMNRCFYFLSQGATTSGNTSTTYLPSGMTGIGNDAAARIWFRALTTYMTSSTNYAGARTASINAAKDLYGAGSAQEQAVWNAFHGINVGAAWTSGSTDTTAPTVSATESGTTGTITFSATASDNVGVSKVEFYVDGVLKGTDTTSPYSMTFNSATLTNGSHTLTAKAYDAAGNVGTSTAVSFSVSNSTSTGSELMVNGGFESGTTPWVGTTGDIGAWTGEAAHAGTRCAWLCGNGATATETLYQQVAIASTATSATLTFWLHIDTAETTTSTAYDKLTVQVLNGSGTVLSTLATYSNLNKNTGYAQKTFDLTAYKGQTIRVYFKGTEDSSLQTSFVIDDVSLQVK</sequence>
<dbReference type="InterPro" id="IPR050728">
    <property type="entry name" value="Zinc_Metalloprotease_M4"/>
</dbReference>
<evidence type="ECO:0000256" key="7">
    <source>
        <dbReference type="ARBA" id="ARBA00023049"/>
    </source>
</evidence>
<proteinExistence type="inferred from homology"/>
<feature type="domain" description="FTP" evidence="11">
    <location>
        <begin position="54"/>
        <end position="96"/>
    </location>
</feature>
<keyword evidence="4 8" id="KW-0732">Signal</keyword>
<name>A0ABQ5Q7V0_9BACT</name>
<dbReference type="Pfam" id="PF02868">
    <property type="entry name" value="Peptidase_M4_C"/>
    <property type="match status" value="1"/>
</dbReference>
<protein>
    <submittedName>
        <fullName evidence="12">Uncharacterized protein</fullName>
    </submittedName>
</protein>
<evidence type="ECO:0000256" key="1">
    <source>
        <dbReference type="ARBA" id="ARBA00009388"/>
    </source>
</evidence>
<organism evidence="12 13">
    <name type="scientific">Geothrix rubra</name>
    <dbReference type="NCBI Taxonomy" id="2927977"/>
    <lineage>
        <taxon>Bacteria</taxon>
        <taxon>Pseudomonadati</taxon>
        <taxon>Acidobacteriota</taxon>
        <taxon>Holophagae</taxon>
        <taxon>Holophagales</taxon>
        <taxon>Holophagaceae</taxon>
        <taxon>Geothrix</taxon>
    </lineage>
</organism>
<feature type="domain" description="Peptidase M4" evidence="9">
    <location>
        <begin position="221"/>
        <end position="384"/>
    </location>
</feature>
<dbReference type="Pfam" id="PF01447">
    <property type="entry name" value="Peptidase_M4"/>
    <property type="match status" value="1"/>
</dbReference>
<keyword evidence="7" id="KW-0482">Metalloprotease</keyword>
<evidence type="ECO:0000259" key="9">
    <source>
        <dbReference type="Pfam" id="PF01447"/>
    </source>
</evidence>
<dbReference type="InterPro" id="IPR027268">
    <property type="entry name" value="Peptidase_M4/M1_CTD_sf"/>
</dbReference>
<dbReference type="RefSeq" id="WP_285725869.1">
    <property type="nucleotide sequence ID" value="NZ_BSDD01000004.1"/>
</dbReference>
<evidence type="ECO:0000256" key="3">
    <source>
        <dbReference type="ARBA" id="ARBA00022723"/>
    </source>
</evidence>
<keyword evidence="5" id="KW-0378">Hydrolase</keyword>
<dbReference type="PANTHER" id="PTHR33794">
    <property type="entry name" value="BACILLOLYSIN"/>
    <property type="match status" value="1"/>
</dbReference>
<evidence type="ECO:0000256" key="8">
    <source>
        <dbReference type="SAM" id="SignalP"/>
    </source>
</evidence>
<dbReference type="SUPFAM" id="SSF55486">
    <property type="entry name" value="Metalloproteases ('zincins'), catalytic domain"/>
    <property type="match status" value="1"/>
</dbReference>
<evidence type="ECO:0000256" key="5">
    <source>
        <dbReference type="ARBA" id="ARBA00022801"/>
    </source>
</evidence>
<feature type="signal peptide" evidence="8">
    <location>
        <begin position="1"/>
        <end position="24"/>
    </location>
</feature>
<dbReference type="CDD" id="cd09597">
    <property type="entry name" value="M4_TLP"/>
    <property type="match status" value="1"/>
</dbReference>
<keyword evidence="6" id="KW-0862">Zinc</keyword>
<comment type="similarity">
    <text evidence="1">Belongs to the peptidase M4 family.</text>
</comment>
<dbReference type="InterPro" id="IPR013783">
    <property type="entry name" value="Ig-like_fold"/>
</dbReference>
<dbReference type="PRINTS" id="PR00730">
    <property type="entry name" value="THERMOLYSIN"/>
</dbReference>
<comment type="caution">
    <text evidence="12">The sequence shown here is derived from an EMBL/GenBank/DDBJ whole genome shotgun (WGS) entry which is preliminary data.</text>
</comment>
<evidence type="ECO:0000313" key="13">
    <source>
        <dbReference type="Proteomes" id="UP001165089"/>
    </source>
</evidence>
<evidence type="ECO:0000259" key="11">
    <source>
        <dbReference type="Pfam" id="PF07504"/>
    </source>
</evidence>
<dbReference type="InterPro" id="IPR013320">
    <property type="entry name" value="ConA-like_dom_sf"/>
</dbReference>
<dbReference type="Pfam" id="PF17957">
    <property type="entry name" value="Big_7"/>
    <property type="match status" value="1"/>
</dbReference>
<reference evidence="12 13" key="1">
    <citation type="journal article" date="2023" name="Antonie Van Leeuwenhoek">
        <title>Mesoterricola silvestris gen. nov., sp. nov., Mesoterricola sediminis sp. nov., Geothrix oryzae sp. nov., Geothrix edaphica sp. nov., Geothrix rubra sp. nov., and Geothrix limicola sp. nov., six novel members of Acidobacteriota isolated from soils.</title>
        <authorList>
            <person name="Itoh H."/>
            <person name="Sugisawa Y."/>
            <person name="Mise K."/>
            <person name="Xu Z."/>
            <person name="Kuniyasu M."/>
            <person name="Ushijima N."/>
            <person name="Kawano K."/>
            <person name="Kobayashi E."/>
            <person name="Shiratori Y."/>
            <person name="Masuda Y."/>
            <person name="Senoo K."/>
        </authorList>
    </citation>
    <scope>NUCLEOTIDE SEQUENCE [LARGE SCALE GENOMIC DNA]</scope>
    <source>
        <strain evidence="12 13">Red803</strain>
    </source>
</reference>
<gene>
    <name evidence="12" type="ORF">GETHPA_20790</name>
</gene>
<evidence type="ECO:0000256" key="6">
    <source>
        <dbReference type="ARBA" id="ARBA00022833"/>
    </source>
</evidence>
<accession>A0ABQ5Q7V0</accession>
<dbReference type="PANTHER" id="PTHR33794:SF1">
    <property type="entry name" value="BACILLOLYSIN"/>
    <property type="match status" value="1"/>
</dbReference>
<dbReference type="Gene3D" id="2.60.40.10">
    <property type="entry name" value="Immunoglobulins"/>
    <property type="match status" value="1"/>
</dbReference>
<keyword evidence="3" id="KW-0479">Metal-binding</keyword>
<dbReference type="SUPFAM" id="SSF49899">
    <property type="entry name" value="Concanavalin A-like lectins/glucanases"/>
    <property type="match status" value="1"/>
</dbReference>
<evidence type="ECO:0000256" key="4">
    <source>
        <dbReference type="ARBA" id="ARBA00022729"/>
    </source>
</evidence>
<dbReference type="Gene3D" id="3.10.170.10">
    <property type="match status" value="1"/>
</dbReference>
<dbReference type="InterPro" id="IPR013856">
    <property type="entry name" value="Peptidase_M4_domain"/>
</dbReference>
<dbReference type="Gene3D" id="2.60.120.260">
    <property type="entry name" value="Galactose-binding domain-like"/>
    <property type="match status" value="1"/>
</dbReference>
<dbReference type="Gene3D" id="1.10.390.10">
    <property type="entry name" value="Neutral Protease Domain 2"/>
    <property type="match status" value="1"/>
</dbReference>
<evidence type="ECO:0000256" key="2">
    <source>
        <dbReference type="ARBA" id="ARBA00022670"/>
    </source>
</evidence>
<feature type="chain" id="PRO_5046103287" evidence="8">
    <location>
        <begin position="25"/>
        <end position="816"/>
    </location>
</feature>
<feature type="domain" description="Peptidase M4 C-terminal" evidence="10">
    <location>
        <begin position="388"/>
        <end position="559"/>
    </location>
</feature>
<dbReference type="InterPro" id="IPR011096">
    <property type="entry name" value="FTP_domain"/>
</dbReference>
<dbReference type="InterPro" id="IPR001570">
    <property type="entry name" value="Peptidase_M4_C_domain"/>
</dbReference>
<keyword evidence="13" id="KW-1185">Reference proteome</keyword>
<keyword evidence="2" id="KW-0645">Protease</keyword>
<dbReference type="InterPro" id="IPR023612">
    <property type="entry name" value="Peptidase_M4"/>
</dbReference>
<dbReference type="Proteomes" id="UP001165089">
    <property type="component" value="Unassembled WGS sequence"/>
</dbReference>
<evidence type="ECO:0000313" key="12">
    <source>
        <dbReference type="EMBL" id="GLH70546.1"/>
    </source>
</evidence>
<dbReference type="Pfam" id="PF07504">
    <property type="entry name" value="FTP"/>
    <property type="match status" value="1"/>
</dbReference>
<dbReference type="EMBL" id="BSDD01000004">
    <property type="protein sequence ID" value="GLH70546.1"/>
    <property type="molecule type" value="Genomic_DNA"/>
</dbReference>
<dbReference type="Gene3D" id="3.10.450.490">
    <property type="match status" value="1"/>
</dbReference>
<evidence type="ECO:0000259" key="10">
    <source>
        <dbReference type="Pfam" id="PF02868"/>
    </source>
</evidence>